<reference evidence="3" key="2">
    <citation type="submission" date="2017-06" db="EMBL/GenBank/DDBJ databases">
        <title>WGS assembly of Brachypodium distachyon.</title>
        <authorList>
            <consortium name="The International Brachypodium Initiative"/>
            <person name="Lucas S."/>
            <person name="Harmon-Smith M."/>
            <person name="Lail K."/>
            <person name="Tice H."/>
            <person name="Grimwood J."/>
            <person name="Bruce D."/>
            <person name="Barry K."/>
            <person name="Shu S."/>
            <person name="Lindquist E."/>
            <person name="Wang M."/>
            <person name="Pitluck S."/>
            <person name="Vogel J.P."/>
            <person name="Garvin D.F."/>
            <person name="Mockler T.C."/>
            <person name="Schmutz J."/>
            <person name="Rokhsar D."/>
            <person name="Bevan M.W."/>
        </authorList>
    </citation>
    <scope>NUCLEOTIDE SEQUENCE</scope>
    <source>
        <strain evidence="3">Bd21</strain>
    </source>
</reference>
<dbReference type="Proteomes" id="UP000008810">
    <property type="component" value="Chromosome 1"/>
</dbReference>
<proteinExistence type="predicted"/>
<feature type="chain" id="PRO_5036043446" evidence="2">
    <location>
        <begin position="29"/>
        <end position="92"/>
    </location>
</feature>
<keyword evidence="5" id="KW-1185">Reference proteome</keyword>
<dbReference type="EnsemblPlants" id="PNT75839">
    <property type="protein sequence ID" value="PNT75839"/>
    <property type="gene ID" value="BRADI_1g38786v3"/>
</dbReference>
<feature type="signal peptide" evidence="2">
    <location>
        <begin position="1"/>
        <end position="28"/>
    </location>
</feature>
<protein>
    <submittedName>
        <fullName evidence="3 4">Uncharacterized protein</fullName>
    </submittedName>
</protein>
<evidence type="ECO:0000256" key="2">
    <source>
        <dbReference type="SAM" id="SignalP"/>
    </source>
</evidence>
<reference evidence="4" key="3">
    <citation type="submission" date="2018-08" db="UniProtKB">
        <authorList>
            <consortium name="EnsemblPlants"/>
        </authorList>
    </citation>
    <scope>IDENTIFICATION</scope>
    <source>
        <strain evidence="4">cv. Bd21</strain>
    </source>
</reference>
<feature type="region of interest" description="Disordered" evidence="1">
    <location>
        <begin position="47"/>
        <end position="92"/>
    </location>
</feature>
<evidence type="ECO:0000313" key="4">
    <source>
        <dbReference type="EnsemblPlants" id="PNT75839"/>
    </source>
</evidence>
<sequence>MASSRMATVVVVLLLLVCTLGLTRKSEAARMMMQIRGELLVAASEGNAADAGTGQDQDVAAPSSELGGDGAKREVPGGSDPIHHGSKPPASP</sequence>
<evidence type="ECO:0000313" key="5">
    <source>
        <dbReference type="Proteomes" id="UP000008810"/>
    </source>
</evidence>
<accession>A0A2K2DNI5</accession>
<gene>
    <name evidence="3" type="ORF">BRADI_1g38786v3</name>
</gene>
<organism evidence="3">
    <name type="scientific">Brachypodium distachyon</name>
    <name type="common">Purple false brome</name>
    <name type="synonym">Trachynia distachya</name>
    <dbReference type="NCBI Taxonomy" id="15368"/>
    <lineage>
        <taxon>Eukaryota</taxon>
        <taxon>Viridiplantae</taxon>
        <taxon>Streptophyta</taxon>
        <taxon>Embryophyta</taxon>
        <taxon>Tracheophyta</taxon>
        <taxon>Spermatophyta</taxon>
        <taxon>Magnoliopsida</taxon>
        <taxon>Liliopsida</taxon>
        <taxon>Poales</taxon>
        <taxon>Poaceae</taxon>
        <taxon>BOP clade</taxon>
        <taxon>Pooideae</taxon>
        <taxon>Stipodae</taxon>
        <taxon>Brachypodieae</taxon>
        <taxon>Brachypodium</taxon>
    </lineage>
</organism>
<dbReference type="Gramene" id="PNT75839">
    <property type="protein sequence ID" value="PNT75839"/>
    <property type="gene ID" value="BRADI_1g38786v3"/>
</dbReference>
<keyword evidence="2" id="KW-0732">Signal</keyword>
<dbReference type="EMBL" id="CM000880">
    <property type="protein sequence ID" value="PNT75839.1"/>
    <property type="molecule type" value="Genomic_DNA"/>
</dbReference>
<dbReference type="OrthoDB" id="662284at2759"/>
<evidence type="ECO:0000313" key="3">
    <source>
        <dbReference type="EMBL" id="PNT75839.1"/>
    </source>
</evidence>
<name>A0A2K2DNI5_BRADI</name>
<evidence type="ECO:0000256" key="1">
    <source>
        <dbReference type="SAM" id="MobiDB-lite"/>
    </source>
</evidence>
<dbReference type="InParanoid" id="A0A2K2DNI5"/>
<dbReference type="AlphaFoldDB" id="A0A2K2DNI5"/>
<reference evidence="3 4" key="1">
    <citation type="journal article" date="2010" name="Nature">
        <title>Genome sequencing and analysis of the model grass Brachypodium distachyon.</title>
        <authorList>
            <consortium name="International Brachypodium Initiative"/>
        </authorList>
    </citation>
    <scope>NUCLEOTIDE SEQUENCE [LARGE SCALE GENOMIC DNA]</scope>
    <source>
        <strain evidence="3 4">Bd21</strain>
    </source>
</reference>